<dbReference type="Pfam" id="PF14214">
    <property type="entry name" value="Helitron_like_N"/>
    <property type="match status" value="1"/>
</dbReference>
<protein>
    <recommendedName>
        <fullName evidence="2">Helitron helicase-like domain-containing protein</fullName>
    </recommendedName>
</protein>
<name>A0A0F7ZEZ6_9HYPO</name>
<organism evidence="3 4">
    <name type="scientific">Hirsutella minnesotensis 3608</name>
    <dbReference type="NCBI Taxonomy" id="1043627"/>
    <lineage>
        <taxon>Eukaryota</taxon>
        <taxon>Fungi</taxon>
        <taxon>Dikarya</taxon>
        <taxon>Ascomycota</taxon>
        <taxon>Pezizomycotina</taxon>
        <taxon>Sordariomycetes</taxon>
        <taxon>Hypocreomycetidae</taxon>
        <taxon>Hypocreales</taxon>
        <taxon>Ophiocordycipitaceae</taxon>
        <taxon>Hirsutella</taxon>
    </lineage>
</organism>
<feature type="compositionally biased region" description="Low complexity" evidence="1">
    <location>
        <begin position="44"/>
        <end position="55"/>
    </location>
</feature>
<dbReference type="InterPro" id="IPR025476">
    <property type="entry name" value="Helitron_helicase-like"/>
</dbReference>
<evidence type="ECO:0000259" key="2">
    <source>
        <dbReference type="Pfam" id="PF14214"/>
    </source>
</evidence>
<proteinExistence type="predicted"/>
<dbReference type="OrthoDB" id="5098383at2759"/>
<evidence type="ECO:0000313" key="3">
    <source>
        <dbReference type="EMBL" id="KJZ68256.1"/>
    </source>
</evidence>
<keyword evidence="4" id="KW-1185">Reference proteome</keyword>
<dbReference type="AlphaFoldDB" id="A0A0F7ZEZ6"/>
<dbReference type="Proteomes" id="UP000054481">
    <property type="component" value="Unassembled WGS sequence"/>
</dbReference>
<feature type="region of interest" description="Disordered" evidence="1">
    <location>
        <begin position="33"/>
        <end position="59"/>
    </location>
</feature>
<accession>A0A0F7ZEZ6</accession>
<gene>
    <name evidence="3" type="ORF">HIM_12354</name>
</gene>
<evidence type="ECO:0000256" key="1">
    <source>
        <dbReference type="SAM" id="MobiDB-lite"/>
    </source>
</evidence>
<feature type="domain" description="Helitron helicase-like" evidence="2">
    <location>
        <begin position="138"/>
        <end position="355"/>
    </location>
</feature>
<reference evidence="3 4" key="1">
    <citation type="journal article" date="2014" name="Genome Biol. Evol.">
        <title>Comparative genomics and transcriptomics analyses reveal divergent lifestyle features of nematode endoparasitic fungus Hirsutella minnesotensis.</title>
        <authorList>
            <person name="Lai Y."/>
            <person name="Liu K."/>
            <person name="Zhang X."/>
            <person name="Zhang X."/>
            <person name="Li K."/>
            <person name="Wang N."/>
            <person name="Shu C."/>
            <person name="Wu Y."/>
            <person name="Wang C."/>
            <person name="Bushley K.E."/>
            <person name="Xiang M."/>
            <person name="Liu X."/>
        </authorList>
    </citation>
    <scope>NUCLEOTIDE SEQUENCE [LARGE SCALE GENOMIC DNA]</scope>
    <source>
        <strain evidence="3 4">3608</strain>
    </source>
</reference>
<sequence length="397" mass="43335">MDPTSSGMFPLDGAPEVADAEKIRFARDAVGPEGARAGPRTWVGTAAGGTAADSNGGDGEPYIQVRRGDDFADSADASFFAKAFPTLFPFGVGGPRLADEGAGAAVENAGPSVRNRGAEAERVAEALISTRNMTLQAWADVVLRRHGGRFATHPIFAFLVFNMGVRSRNRQASMLGVTRKNFARVEGLLKSLTAPRLEAARVELEATGKTSDDGVKELLRSLSVFGYRQPMSRESRLSMRKKILSLIVRHGVPAIWFTLNPNDITNLVKLRLAAHRARDPDEAEAFLRDLGTAYKRTRLAISDPMSSAVFFHREMTIFFEHYVNVGEESVFGHVGAYYGAVETNERGALHIHGLLWLKGNTGLGEALAGPDTEEQAAYRERIVRYVDSVFSEVWRPP</sequence>
<evidence type="ECO:0000313" key="4">
    <source>
        <dbReference type="Proteomes" id="UP000054481"/>
    </source>
</evidence>
<dbReference type="EMBL" id="KQ030962">
    <property type="protein sequence ID" value="KJZ68256.1"/>
    <property type="molecule type" value="Genomic_DNA"/>
</dbReference>